<evidence type="ECO:0000256" key="2">
    <source>
        <dbReference type="ARBA" id="ARBA00035294"/>
    </source>
</evidence>
<gene>
    <name evidence="3 4" type="primary">rpsF</name>
    <name evidence="4" type="ORF">COV89_01725</name>
</gene>
<comment type="function">
    <text evidence="3">Binds together with bS18 to 16S ribosomal RNA.</text>
</comment>
<evidence type="ECO:0000313" key="5">
    <source>
        <dbReference type="Proteomes" id="UP000231371"/>
    </source>
</evidence>
<dbReference type="GO" id="GO:0005840">
    <property type="term" value="C:ribosome"/>
    <property type="evidence" value="ECO:0007669"/>
    <property type="project" value="UniProtKB-KW"/>
</dbReference>
<evidence type="ECO:0000256" key="1">
    <source>
        <dbReference type="ARBA" id="ARBA00009512"/>
    </source>
</evidence>
<keyword evidence="3" id="KW-0687">Ribonucleoprotein</keyword>
<dbReference type="SUPFAM" id="SSF54995">
    <property type="entry name" value="Ribosomal protein S6"/>
    <property type="match status" value="1"/>
</dbReference>
<dbReference type="InterPro" id="IPR014717">
    <property type="entry name" value="Transl_elong_EF1B/ribsomal_bS6"/>
</dbReference>
<evidence type="ECO:0000313" key="4">
    <source>
        <dbReference type="EMBL" id="PIQ70198.1"/>
    </source>
</evidence>
<dbReference type="GO" id="GO:0003735">
    <property type="term" value="F:structural constituent of ribosome"/>
    <property type="evidence" value="ECO:0007669"/>
    <property type="project" value="InterPro"/>
</dbReference>
<dbReference type="Gene3D" id="3.30.70.60">
    <property type="match status" value="1"/>
</dbReference>
<dbReference type="GO" id="GO:0006412">
    <property type="term" value="P:translation"/>
    <property type="evidence" value="ECO:0007669"/>
    <property type="project" value="UniProtKB-UniRule"/>
</dbReference>
<dbReference type="HAMAP" id="MF_00360">
    <property type="entry name" value="Ribosomal_bS6"/>
    <property type="match status" value="1"/>
</dbReference>
<accession>A0A2H0KG03</accession>
<keyword evidence="3" id="KW-0694">RNA-binding</keyword>
<reference evidence="4 5" key="1">
    <citation type="submission" date="2017-09" db="EMBL/GenBank/DDBJ databases">
        <title>Depth-based differentiation of microbial function through sediment-hosted aquifers and enrichment of novel symbionts in the deep terrestrial subsurface.</title>
        <authorList>
            <person name="Probst A.J."/>
            <person name="Ladd B."/>
            <person name="Jarett J.K."/>
            <person name="Geller-Mcgrath D.E."/>
            <person name="Sieber C.M."/>
            <person name="Emerson J.B."/>
            <person name="Anantharaman K."/>
            <person name="Thomas B.C."/>
            <person name="Malmstrom R."/>
            <person name="Stieglmeier M."/>
            <person name="Klingl A."/>
            <person name="Woyke T."/>
            <person name="Ryan C.M."/>
            <person name="Banfield J.F."/>
        </authorList>
    </citation>
    <scope>NUCLEOTIDE SEQUENCE [LARGE SCALE GENOMIC DNA]</scope>
    <source>
        <strain evidence="4">CG11_big_fil_rev_8_21_14_0_20_40_12</strain>
    </source>
</reference>
<dbReference type="InterPro" id="IPR035980">
    <property type="entry name" value="Ribosomal_bS6_sf"/>
</dbReference>
<sequence length="101" mass="11862">MKRNYELVVILNSEIKAEEQEETVSRIKKIISSVKGELISAKDWGKKEFTYPINKKPSGVYFLFEYEAEPQTVTLVKQRLQLEEKVVRYLLTVVERRPVKS</sequence>
<dbReference type="InterPro" id="IPR000529">
    <property type="entry name" value="Ribosomal_bS6"/>
</dbReference>
<evidence type="ECO:0000256" key="3">
    <source>
        <dbReference type="HAMAP-Rule" id="MF_00360"/>
    </source>
</evidence>
<name>A0A2H0KG03_9BACT</name>
<dbReference type="PANTHER" id="PTHR21011:SF1">
    <property type="entry name" value="SMALL RIBOSOMAL SUBUNIT PROTEIN BS6M"/>
    <property type="match status" value="1"/>
</dbReference>
<dbReference type="Proteomes" id="UP000231371">
    <property type="component" value="Unassembled WGS sequence"/>
</dbReference>
<dbReference type="InterPro" id="IPR020814">
    <property type="entry name" value="Ribosomal_S6_plastid/chlpt"/>
</dbReference>
<protein>
    <recommendedName>
        <fullName evidence="2 3">Small ribosomal subunit protein bS6</fullName>
    </recommendedName>
</protein>
<proteinExistence type="inferred from homology"/>
<dbReference type="AlphaFoldDB" id="A0A2H0KG03"/>
<dbReference type="NCBIfam" id="TIGR00166">
    <property type="entry name" value="S6"/>
    <property type="match status" value="1"/>
</dbReference>
<dbReference type="EMBL" id="PCVI01000027">
    <property type="protein sequence ID" value="PIQ70198.1"/>
    <property type="molecule type" value="Genomic_DNA"/>
</dbReference>
<comment type="similarity">
    <text evidence="1 3">Belongs to the bacterial ribosomal protein bS6 family.</text>
</comment>
<dbReference type="GO" id="GO:1990904">
    <property type="term" value="C:ribonucleoprotein complex"/>
    <property type="evidence" value="ECO:0007669"/>
    <property type="project" value="UniProtKB-KW"/>
</dbReference>
<keyword evidence="3 4" id="KW-0689">Ribosomal protein</keyword>
<organism evidence="4 5">
    <name type="scientific">Candidatus Shapirobacteria bacterium CG11_big_fil_rev_8_21_14_0_20_40_12</name>
    <dbReference type="NCBI Taxonomy" id="1974889"/>
    <lineage>
        <taxon>Bacteria</taxon>
        <taxon>Candidatus Shapironibacteriota</taxon>
    </lineage>
</organism>
<comment type="caution">
    <text evidence="4">The sequence shown here is derived from an EMBL/GenBank/DDBJ whole genome shotgun (WGS) entry which is preliminary data.</text>
</comment>
<dbReference type="PANTHER" id="PTHR21011">
    <property type="entry name" value="MITOCHONDRIAL 28S RIBOSOMAL PROTEIN S6"/>
    <property type="match status" value="1"/>
</dbReference>
<dbReference type="Pfam" id="PF01250">
    <property type="entry name" value="Ribosomal_S6"/>
    <property type="match status" value="1"/>
</dbReference>
<dbReference type="CDD" id="cd00473">
    <property type="entry name" value="bS6"/>
    <property type="match status" value="1"/>
</dbReference>
<dbReference type="GO" id="GO:0070181">
    <property type="term" value="F:small ribosomal subunit rRNA binding"/>
    <property type="evidence" value="ECO:0007669"/>
    <property type="project" value="TreeGrafter"/>
</dbReference>
<keyword evidence="3" id="KW-0699">rRNA-binding</keyword>
<dbReference type="GO" id="GO:0005737">
    <property type="term" value="C:cytoplasm"/>
    <property type="evidence" value="ECO:0007669"/>
    <property type="project" value="UniProtKB-ARBA"/>
</dbReference>